<protein>
    <submittedName>
        <fullName evidence="1">Uncharacterized protein</fullName>
    </submittedName>
</protein>
<reference evidence="2" key="1">
    <citation type="submission" date="2015-07" db="EMBL/GenBank/DDBJ databases">
        <title>Genome sequencing project for genomic taxonomy and phylogenomics of Bacillus-like bacteria.</title>
        <authorList>
            <person name="Liu B."/>
            <person name="Wang J."/>
            <person name="Zhu Y."/>
            <person name="Liu G."/>
            <person name="Chen Q."/>
            <person name="Chen Z."/>
            <person name="Lan J."/>
            <person name="Che J."/>
            <person name="Ge C."/>
            <person name="Shi H."/>
            <person name="Pan Z."/>
            <person name="Liu X."/>
        </authorList>
    </citation>
    <scope>NUCLEOTIDE SEQUENCE [LARGE SCALE GENOMIC DNA]</scope>
    <source>
        <strain evidence="2">FJAT-27997</strain>
    </source>
</reference>
<dbReference type="AlphaFoldDB" id="A0A0K9GTP8"/>
<evidence type="ECO:0000313" key="1">
    <source>
        <dbReference type="EMBL" id="KMY50059.1"/>
    </source>
</evidence>
<proteinExistence type="predicted"/>
<gene>
    <name evidence="1" type="ORF">AC625_11515</name>
</gene>
<dbReference type="PATRIC" id="fig|1679170.3.peg.2602"/>
<dbReference type="Proteomes" id="UP000037146">
    <property type="component" value="Unassembled WGS sequence"/>
</dbReference>
<dbReference type="RefSeq" id="WP_049681412.1">
    <property type="nucleotide sequence ID" value="NZ_LFZW01000001.1"/>
</dbReference>
<sequence length="173" mass="20358">MLAQRRIKNDEDKEEITQGIINENENTNQKVVDTNDKNTLLEFETMALPTIKIMTSEGTNNFVFDHSYAEVCWMDCDEWNTYNYPEIHSGDVEIGDKLQIDWKMIEPYPTEINLIHIDSETHKEITKEKKDTNISPFTITIDEKMIENQYALEFLWQNGEVIEGRSMLDFKLK</sequence>
<dbReference type="OrthoDB" id="9812621at2"/>
<name>A0A0K9GTP8_9BACI</name>
<keyword evidence="2" id="KW-1185">Reference proteome</keyword>
<organism evidence="1 2">
    <name type="scientific">Peribacillus loiseleuriae</name>
    <dbReference type="NCBI Taxonomy" id="1679170"/>
    <lineage>
        <taxon>Bacteria</taxon>
        <taxon>Bacillati</taxon>
        <taxon>Bacillota</taxon>
        <taxon>Bacilli</taxon>
        <taxon>Bacillales</taxon>
        <taxon>Bacillaceae</taxon>
        <taxon>Peribacillus</taxon>
    </lineage>
</organism>
<accession>A0A0K9GTP8</accession>
<evidence type="ECO:0000313" key="2">
    <source>
        <dbReference type="Proteomes" id="UP000037146"/>
    </source>
</evidence>
<dbReference type="EMBL" id="LFZW01000001">
    <property type="protein sequence ID" value="KMY50059.1"/>
    <property type="molecule type" value="Genomic_DNA"/>
</dbReference>
<comment type="caution">
    <text evidence="1">The sequence shown here is derived from an EMBL/GenBank/DDBJ whole genome shotgun (WGS) entry which is preliminary data.</text>
</comment>